<keyword evidence="10 14" id="KW-1133">Transmembrane helix</keyword>
<evidence type="ECO:0000256" key="9">
    <source>
        <dbReference type="ARBA" id="ARBA00022982"/>
    </source>
</evidence>
<evidence type="ECO:0000313" key="16">
    <source>
        <dbReference type="Proteomes" id="UP000078512"/>
    </source>
</evidence>
<gene>
    <name evidence="15" type="ORF">K457DRAFT_29962</name>
</gene>
<evidence type="ECO:0000256" key="8">
    <source>
        <dbReference type="ARBA" id="ARBA00022792"/>
    </source>
</evidence>
<evidence type="ECO:0000256" key="3">
    <source>
        <dbReference type="ARBA" id="ARBA00009960"/>
    </source>
</evidence>
<dbReference type="STRING" id="1314771.A0A197K782"/>
<evidence type="ECO:0000256" key="4">
    <source>
        <dbReference type="ARBA" id="ARBA00016392"/>
    </source>
</evidence>
<organism evidence="15 16">
    <name type="scientific">Linnemannia elongata AG-77</name>
    <dbReference type="NCBI Taxonomy" id="1314771"/>
    <lineage>
        <taxon>Eukaryota</taxon>
        <taxon>Fungi</taxon>
        <taxon>Fungi incertae sedis</taxon>
        <taxon>Mucoromycota</taxon>
        <taxon>Mortierellomycotina</taxon>
        <taxon>Mortierellomycetes</taxon>
        <taxon>Mortierellales</taxon>
        <taxon>Mortierellaceae</taxon>
        <taxon>Linnemannia</taxon>
    </lineage>
</organism>
<reference evidence="15 16" key="1">
    <citation type="submission" date="2016-05" db="EMBL/GenBank/DDBJ databases">
        <title>Genome sequencing reveals origins of a unique bacterial endosymbiosis in the earliest lineages of terrestrial Fungi.</title>
        <authorList>
            <consortium name="DOE Joint Genome Institute"/>
            <person name="Uehling J."/>
            <person name="Gryganskyi A."/>
            <person name="Hameed K."/>
            <person name="Tschaplinski T."/>
            <person name="Misztal P."/>
            <person name="Wu S."/>
            <person name="Desiro A."/>
            <person name="Vande Pol N."/>
            <person name="Du Z.-Y."/>
            <person name="Zienkiewicz A."/>
            <person name="Zienkiewicz K."/>
            <person name="Morin E."/>
            <person name="Tisserant E."/>
            <person name="Splivallo R."/>
            <person name="Hainaut M."/>
            <person name="Henrissat B."/>
            <person name="Ohm R."/>
            <person name="Kuo A."/>
            <person name="Yan J."/>
            <person name="Lipzen A."/>
            <person name="Nolan M."/>
            <person name="Labutti K."/>
            <person name="Barry K."/>
            <person name="Goldstein A."/>
            <person name="Labbe J."/>
            <person name="Schadt C."/>
            <person name="Tuskan G."/>
            <person name="Grigoriev I."/>
            <person name="Martin F."/>
            <person name="Vilgalys R."/>
            <person name="Bonito G."/>
        </authorList>
    </citation>
    <scope>NUCLEOTIDE SEQUENCE [LARGE SCALE GENOMIC DNA]</scope>
    <source>
        <strain evidence="15 16">AG-77</strain>
    </source>
</reference>
<comment type="function">
    <text evidence="1">Accessory subunit of the mitochondrial membrane respiratory chain NADH dehydrogenase (Complex I), that is believed not to be involved in catalysis. Complex I functions in the transfer of electrons from NADH to the respiratory chain. The immediate electron acceptor for the enzyme is believed to be ubiquinone.</text>
</comment>
<keyword evidence="7 14" id="KW-0812">Transmembrane</keyword>
<dbReference type="GO" id="GO:0005743">
    <property type="term" value="C:mitochondrial inner membrane"/>
    <property type="evidence" value="ECO:0007669"/>
    <property type="project" value="UniProtKB-SubCell"/>
</dbReference>
<sequence>MPVPFEALIPLGLITGFFGVSGLLFQKLKTSVNEGQPPRFGLDRWDRTMLDRDYRLTGTQRGQTHQAAAPSAFSTSSAWNLEKEHL</sequence>
<evidence type="ECO:0000256" key="5">
    <source>
        <dbReference type="ARBA" id="ARBA00022448"/>
    </source>
</evidence>
<keyword evidence="6" id="KW-0679">Respiratory chain</keyword>
<evidence type="ECO:0000313" key="15">
    <source>
        <dbReference type="EMBL" id="OAQ32294.1"/>
    </source>
</evidence>
<feature type="transmembrane region" description="Helical" evidence="14">
    <location>
        <begin position="6"/>
        <end position="25"/>
    </location>
</feature>
<evidence type="ECO:0000256" key="6">
    <source>
        <dbReference type="ARBA" id="ARBA00022660"/>
    </source>
</evidence>
<feature type="region of interest" description="Disordered" evidence="13">
    <location>
        <begin position="58"/>
        <end position="86"/>
    </location>
</feature>
<protein>
    <recommendedName>
        <fullName evidence="4">NADH dehydrogenase [ubiquinone] 1 alpha subcomplex subunit 1</fullName>
    </recommendedName>
</protein>
<dbReference type="PANTHER" id="PTHR17098:SF2">
    <property type="entry name" value="NADH DEHYDROGENASE [UBIQUINONE] 1 ALPHA SUBCOMPLEX SUBUNIT 1"/>
    <property type="match status" value="1"/>
</dbReference>
<comment type="subcellular location">
    <subcellularLocation>
        <location evidence="2">Mitochondrion inner membrane</location>
        <topology evidence="2">Single-pass membrane protein</topology>
        <orientation evidence="2">Matrix side</orientation>
    </subcellularLocation>
</comment>
<proteinExistence type="inferred from homology"/>
<name>A0A197K782_9FUNG</name>
<evidence type="ECO:0000256" key="12">
    <source>
        <dbReference type="ARBA" id="ARBA00023136"/>
    </source>
</evidence>
<keyword evidence="8" id="KW-0999">Mitochondrion inner membrane</keyword>
<evidence type="ECO:0000256" key="2">
    <source>
        <dbReference type="ARBA" id="ARBA00004298"/>
    </source>
</evidence>
<dbReference type="Pfam" id="PF15879">
    <property type="entry name" value="MWFE"/>
    <property type="match status" value="1"/>
</dbReference>
<evidence type="ECO:0000256" key="13">
    <source>
        <dbReference type="SAM" id="MobiDB-lite"/>
    </source>
</evidence>
<evidence type="ECO:0000256" key="11">
    <source>
        <dbReference type="ARBA" id="ARBA00023128"/>
    </source>
</evidence>
<dbReference type="InterPro" id="IPR017384">
    <property type="entry name" value="NADH_Ub_cplx-1_asu_su-1"/>
</dbReference>
<evidence type="ECO:0000256" key="7">
    <source>
        <dbReference type="ARBA" id="ARBA00022692"/>
    </source>
</evidence>
<feature type="compositionally biased region" description="Low complexity" evidence="13">
    <location>
        <begin position="67"/>
        <end position="78"/>
    </location>
</feature>
<evidence type="ECO:0000256" key="10">
    <source>
        <dbReference type="ARBA" id="ARBA00022989"/>
    </source>
</evidence>
<dbReference type="OrthoDB" id="1920692at2759"/>
<dbReference type="Proteomes" id="UP000078512">
    <property type="component" value="Unassembled WGS sequence"/>
</dbReference>
<keyword evidence="11" id="KW-0496">Mitochondrion</keyword>
<comment type="similarity">
    <text evidence="3">Belongs to the complex I NDUFA1 subunit family.</text>
</comment>
<evidence type="ECO:0000256" key="1">
    <source>
        <dbReference type="ARBA" id="ARBA00003195"/>
    </source>
</evidence>
<keyword evidence="5" id="KW-0813">Transport</keyword>
<keyword evidence="16" id="KW-1185">Reference proteome</keyword>
<dbReference type="EMBL" id="KV442025">
    <property type="protein sequence ID" value="OAQ32294.1"/>
    <property type="molecule type" value="Genomic_DNA"/>
</dbReference>
<dbReference type="AlphaFoldDB" id="A0A197K782"/>
<evidence type="ECO:0000256" key="14">
    <source>
        <dbReference type="SAM" id="Phobius"/>
    </source>
</evidence>
<accession>A0A197K782</accession>
<keyword evidence="9" id="KW-0249">Electron transport</keyword>
<keyword evidence="12 14" id="KW-0472">Membrane</keyword>
<dbReference type="PANTHER" id="PTHR17098">
    <property type="entry name" value="NADH-UBIQUINONE OXIDOREDUCTASE MWFE SUBUNIT"/>
    <property type="match status" value="1"/>
</dbReference>